<feature type="region of interest" description="Disordered" evidence="1">
    <location>
        <begin position="63"/>
        <end position="84"/>
    </location>
</feature>
<evidence type="ECO:0000256" key="1">
    <source>
        <dbReference type="SAM" id="MobiDB-lite"/>
    </source>
</evidence>
<name>A6G4B3_9BACT</name>
<feature type="compositionally biased region" description="Basic and acidic residues" evidence="1">
    <location>
        <begin position="13"/>
        <end position="23"/>
    </location>
</feature>
<evidence type="ECO:0000313" key="3">
    <source>
        <dbReference type="Proteomes" id="UP000005801"/>
    </source>
</evidence>
<protein>
    <submittedName>
        <fullName evidence="2">Uncharacterized protein</fullName>
    </submittedName>
</protein>
<organism evidence="2 3">
    <name type="scientific">Plesiocystis pacifica SIR-1</name>
    <dbReference type="NCBI Taxonomy" id="391625"/>
    <lineage>
        <taxon>Bacteria</taxon>
        <taxon>Pseudomonadati</taxon>
        <taxon>Myxococcota</taxon>
        <taxon>Polyangia</taxon>
        <taxon>Nannocystales</taxon>
        <taxon>Nannocystaceae</taxon>
        <taxon>Plesiocystis</taxon>
    </lineage>
</organism>
<dbReference type="Proteomes" id="UP000005801">
    <property type="component" value="Unassembled WGS sequence"/>
</dbReference>
<dbReference type="RefSeq" id="WP_006971562.1">
    <property type="nucleotide sequence ID" value="NZ_ABCS01000021.1"/>
</dbReference>
<feature type="region of interest" description="Disordered" evidence="1">
    <location>
        <begin position="1"/>
        <end position="44"/>
    </location>
</feature>
<reference evidence="2 3" key="1">
    <citation type="submission" date="2007-06" db="EMBL/GenBank/DDBJ databases">
        <authorList>
            <person name="Shimkets L."/>
            <person name="Ferriera S."/>
            <person name="Johnson J."/>
            <person name="Kravitz S."/>
            <person name="Beeson K."/>
            <person name="Sutton G."/>
            <person name="Rogers Y.-H."/>
            <person name="Friedman R."/>
            <person name="Frazier M."/>
            <person name="Venter J.C."/>
        </authorList>
    </citation>
    <scope>NUCLEOTIDE SEQUENCE [LARGE SCALE GENOMIC DNA]</scope>
    <source>
        <strain evidence="2 3">SIR-1</strain>
    </source>
</reference>
<comment type="caution">
    <text evidence="2">The sequence shown here is derived from an EMBL/GenBank/DDBJ whole genome shotgun (WGS) entry which is preliminary data.</text>
</comment>
<feature type="compositionally biased region" description="Low complexity" evidence="1">
    <location>
        <begin position="24"/>
        <end position="44"/>
    </location>
</feature>
<evidence type="ECO:0000313" key="2">
    <source>
        <dbReference type="EMBL" id="EDM79225.1"/>
    </source>
</evidence>
<dbReference type="AlphaFoldDB" id="A6G4B3"/>
<sequence>MLVASGLGLGCQRAERPGDREASVEAGEARGSAAASKPSLPALPAPGEWVVIAEEATLYTAPDRRAPSFPTPAGVLGPGAGDPRQGPGVVMEVVEVLPAKAGEARGDRFLHLVSVSPEEAAVTCVGGLGVESDYELHVYAPMLFLREVSRGEQNWNLGEGSRFAIAPGTPVSGEPGARSVHVGELKIPMPLHEDALGWSFSPAPIEGSEGLEEEGPALAPWPMDAPLHFGSEQLKRRGPSFARPVAEHPTEDGELELHFRHPCGSFVFRGQQLPASARVDAEPEALPLDPSLALAAAGVERLADRHALDPQPGAELLSGPGPWKLPEGAELRWAVGGEPGSAGRTRREVEVEGALLLRKREACLELAVGLLACVDRELLGDSLGAE</sequence>
<dbReference type="EMBL" id="ABCS01000021">
    <property type="protein sequence ID" value="EDM79225.1"/>
    <property type="molecule type" value="Genomic_DNA"/>
</dbReference>
<keyword evidence="3" id="KW-1185">Reference proteome</keyword>
<proteinExistence type="predicted"/>
<gene>
    <name evidence="2" type="ORF">PPSIR1_03773</name>
</gene>
<accession>A6G4B3</accession>